<reference evidence="4" key="1">
    <citation type="journal article" date="2017" name="Int J Environ Stud">
        <title>Does the Miocene-Pliocene relict legume Oxytropis triphylla form nitrogen-fixing nodules with a combination of bacterial strains?</title>
        <authorList>
            <person name="Safronova V."/>
            <person name="Belimov A."/>
            <person name="Sazanova A."/>
            <person name="Kuznetsova I."/>
            <person name="Popova J."/>
            <person name="Andronov E."/>
            <person name="Verkhozina A."/>
            <person name="Tikhonovich I."/>
        </authorList>
    </citation>
    <scope>NUCLEOTIDE SEQUENCE [LARGE SCALE GENOMIC DNA]</scope>
    <source>
        <strain evidence="4">Tri-38</strain>
    </source>
</reference>
<dbReference type="SUPFAM" id="SSF51679">
    <property type="entry name" value="Bacterial luciferase-like"/>
    <property type="match status" value="1"/>
</dbReference>
<evidence type="ECO:0000259" key="2">
    <source>
        <dbReference type="Pfam" id="PF00296"/>
    </source>
</evidence>
<organism evidence="3 4">
    <name type="scientific">Phyllobacterium zundukense</name>
    <dbReference type="NCBI Taxonomy" id="1867719"/>
    <lineage>
        <taxon>Bacteria</taxon>
        <taxon>Pseudomonadati</taxon>
        <taxon>Pseudomonadota</taxon>
        <taxon>Alphaproteobacteria</taxon>
        <taxon>Hyphomicrobiales</taxon>
        <taxon>Phyllobacteriaceae</taxon>
        <taxon>Phyllobacterium</taxon>
    </lineage>
</organism>
<dbReference type="Proteomes" id="UP000232163">
    <property type="component" value="Unassembled WGS sequence"/>
</dbReference>
<keyword evidence="4" id="KW-1185">Reference proteome</keyword>
<comment type="caution">
    <text evidence="3">The sequence shown here is derived from an EMBL/GenBank/DDBJ whole genome shotgun (WGS) entry which is preliminary data.</text>
</comment>
<dbReference type="Pfam" id="PF00296">
    <property type="entry name" value="Bac_luciferase"/>
    <property type="match status" value="1"/>
</dbReference>
<evidence type="ECO:0000256" key="1">
    <source>
        <dbReference type="ARBA" id="ARBA00007789"/>
    </source>
</evidence>
<dbReference type="GO" id="GO:0005829">
    <property type="term" value="C:cytosol"/>
    <property type="evidence" value="ECO:0007669"/>
    <property type="project" value="TreeGrafter"/>
</dbReference>
<accession>A0A2N9VYP1</accession>
<comment type="similarity">
    <text evidence="1">To bacterial alkanal monooxygenase alpha and beta chains.</text>
</comment>
<evidence type="ECO:0000313" key="4">
    <source>
        <dbReference type="Proteomes" id="UP000232163"/>
    </source>
</evidence>
<dbReference type="PANTHER" id="PTHR30137">
    <property type="entry name" value="LUCIFERASE-LIKE MONOOXYGENASE"/>
    <property type="match status" value="1"/>
</dbReference>
<gene>
    <name evidence="3" type="ORF">B5P45_12155</name>
</gene>
<protein>
    <submittedName>
        <fullName evidence="3">Alkane 1-monooxygenase</fullName>
    </submittedName>
</protein>
<dbReference type="KEGG" id="pht:BLM14_25995"/>
<sequence>MTYALSLLDKSPIDENETAFAALDRTVKLAQKSERWGFHRFWVAEHHNNDRLASSSPEVLIAHLLAHTSRIRIGSGGVMLQHYSAYKVAENFNLLATLAPGRVDLGIGKAPGGLPLSTHALQGSYDPIRKPGFGQQLAELDGFLSVKSGPEIALKANPIPAIPVERFLLGASVESAQLAAAYGWDFVYASHLNGDEALLDQVFTAYYDASGGNVPLLAIGVIVAEAHAEAERLAGDLRRFKVSVENGQGVTVGSLELAEEYVRQAGLSEYRIEERMPGVLRGTSARVQQELDRLHHRYGISEFILDCPVTERSARLASIELLANAHFPVAA</sequence>
<dbReference type="InterPro" id="IPR019949">
    <property type="entry name" value="CmoO-like"/>
</dbReference>
<feature type="domain" description="Luciferase-like" evidence="2">
    <location>
        <begin position="15"/>
        <end position="112"/>
    </location>
</feature>
<dbReference type="AlphaFoldDB" id="A0A2N9VYP1"/>
<name>A0A2N9VYP1_9HYPH</name>
<dbReference type="InterPro" id="IPR011251">
    <property type="entry name" value="Luciferase-like_dom"/>
</dbReference>
<proteinExistence type="predicted"/>
<dbReference type="NCBIfam" id="TIGR03558">
    <property type="entry name" value="oxido_grp_1"/>
    <property type="match status" value="1"/>
</dbReference>
<dbReference type="InterPro" id="IPR036661">
    <property type="entry name" value="Luciferase-like_sf"/>
</dbReference>
<dbReference type="Gene3D" id="3.20.20.30">
    <property type="entry name" value="Luciferase-like domain"/>
    <property type="match status" value="1"/>
</dbReference>
<evidence type="ECO:0000313" key="3">
    <source>
        <dbReference type="EMBL" id="PIO44609.1"/>
    </source>
</evidence>
<dbReference type="GO" id="GO:0004497">
    <property type="term" value="F:monooxygenase activity"/>
    <property type="evidence" value="ECO:0007669"/>
    <property type="project" value="UniProtKB-KW"/>
</dbReference>
<dbReference type="RefSeq" id="WP_100003075.1">
    <property type="nucleotide sequence ID" value="NZ_CP017943.1"/>
</dbReference>
<dbReference type="OrthoDB" id="9780518at2"/>
<dbReference type="GO" id="GO:0016705">
    <property type="term" value="F:oxidoreductase activity, acting on paired donors, with incorporation or reduction of molecular oxygen"/>
    <property type="evidence" value="ECO:0007669"/>
    <property type="project" value="InterPro"/>
</dbReference>
<dbReference type="InterPro" id="IPR050766">
    <property type="entry name" value="Bact_Lucif_Oxidored"/>
</dbReference>
<dbReference type="PANTHER" id="PTHR30137:SF20">
    <property type="entry name" value="N-ACETYL-S-ALKYLCYSTEINE MONOOXYGENASE"/>
    <property type="match status" value="1"/>
</dbReference>
<dbReference type="EMBL" id="MZMT01000028">
    <property type="protein sequence ID" value="PIO44609.1"/>
    <property type="molecule type" value="Genomic_DNA"/>
</dbReference>
<keyword evidence="3" id="KW-0560">Oxidoreductase</keyword>
<keyword evidence="3" id="KW-0503">Monooxygenase</keyword>